<keyword evidence="1" id="KW-0732">Signal</keyword>
<feature type="chain" id="PRO_5004751183" description="Lipocalin-like domain-containing protein" evidence="1">
    <location>
        <begin position="22"/>
        <end position="154"/>
    </location>
</feature>
<organism evidence="2 3">
    <name type="scientific">Flavobacterium limnosediminis JC2902</name>
    <dbReference type="NCBI Taxonomy" id="1341181"/>
    <lineage>
        <taxon>Bacteria</taxon>
        <taxon>Pseudomonadati</taxon>
        <taxon>Bacteroidota</taxon>
        <taxon>Flavobacteriia</taxon>
        <taxon>Flavobacteriales</taxon>
        <taxon>Flavobacteriaceae</taxon>
        <taxon>Flavobacterium</taxon>
    </lineage>
</organism>
<protein>
    <recommendedName>
        <fullName evidence="4">Lipocalin-like domain-containing protein</fullName>
    </recommendedName>
</protein>
<dbReference type="PATRIC" id="fig|1341181.4.peg.1216"/>
<feature type="signal peptide" evidence="1">
    <location>
        <begin position="1"/>
        <end position="21"/>
    </location>
</feature>
<name>V6SSP5_9FLAO</name>
<evidence type="ECO:0000313" key="2">
    <source>
        <dbReference type="EMBL" id="ESU29187.1"/>
    </source>
</evidence>
<dbReference type="AlphaFoldDB" id="V6SSP5"/>
<accession>V6SSP5</accession>
<dbReference type="EMBL" id="AVGG01000003">
    <property type="protein sequence ID" value="ESU29187.1"/>
    <property type="molecule type" value="Genomic_DNA"/>
</dbReference>
<dbReference type="OrthoDB" id="1375317at2"/>
<dbReference type="STRING" id="1341181.FLJC2902T_12290"/>
<keyword evidence="3" id="KW-1185">Reference proteome</keyword>
<dbReference type="eggNOG" id="ENOG502ZY5J">
    <property type="taxonomic scope" value="Bacteria"/>
</dbReference>
<evidence type="ECO:0000256" key="1">
    <source>
        <dbReference type="SAM" id="SignalP"/>
    </source>
</evidence>
<evidence type="ECO:0000313" key="3">
    <source>
        <dbReference type="Proteomes" id="UP000018004"/>
    </source>
</evidence>
<proteinExistence type="predicted"/>
<sequence>MKKIFKISLALALLTFNVSCEDDDDVNFVQQNYLAGKWIPVEMGTLDEENILDYLPYENDAECDLDNLLLNEDYSFNHTDFRYNGTSCESEVMQGEYRKEGRTLILTTTEEIDGIPTEVETTRNLVSLTYDTMEISYTDEDTNEVTFLKFQKAE</sequence>
<dbReference type="RefSeq" id="WP_023578874.1">
    <property type="nucleotide sequence ID" value="NZ_AVGG01000003.1"/>
</dbReference>
<evidence type="ECO:0008006" key="4">
    <source>
        <dbReference type="Google" id="ProtNLM"/>
    </source>
</evidence>
<gene>
    <name evidence="2" type="ORF">FLJC2902T_12290</name>
</gene>
<dbReference type="Proteomes" id="UP000018004">
    <property type="component" value="Unassembled WGS sequence"/>
</dbReference>
<comment type="caution">
    <text evidence="2">The sequence shown here is derived from an EMBL/GenBank/DDBJ whole genome shotgun (WGS) entry which is preliminary data.</text>
</comment>
<reference evidence="2 3" key="1">
    <citation type="submission" date="2013-08" db="EMBL/GenBank/DDBJ databases">
        <title>Flavobacterium limnosediminis JC2902 genome sequencing.</title>
        <authorList>
            <person name="Lee K."/>
            <person name="Yi H."/>
            <person name="Park S."/>
            <person name="Chun J."/>
        </authorList>
    </citation>
    <scope>NUCLEOTIDE SEQUENCE [LARGE SCALE GENOMIC DNA]</scope>
    <source>
        <strain evidence="2 3">JC2902</strain>
    </source>
</reference>